<keyword evidence="5 11" id="KW-0378">Hydrolase</keyword>
<dbReference type="Gene3D" id="3.60.20.40">
    <property type="match status" value="1"/>
</dbReference>
<comment type="subunit">
    <text evidence="11">This enzyme consists of two polypeptide chains, which are synthesized in precursor form from a single polypeptide.</text>
</comment>
<dbReference type="EC" id="3.4.19.13" evidence="11"/>
<feature type="active site" description="Nucleophile" evidence="9">
    <location>
        <position position="357"/>
    </location>
</feature>
<organism evidence="12 13">
    <name type="scientific">Muricoccus roseus</name>
    <dbReference type="NCBI Taxonomy" id="198092"/>
    <lineage>
        <taxon>Bacteria</taxon>
        <taxon>Pseudomonadati</taxon>
        <taxon>Pseudomonadota</taxon>
        <taxon>Alphaproteobacteria</taxon>
        <taxon>Acetobacterales</taxon>
        <taxon>Roseomonadaceae</taxon>
        <taxon>Muricoccus</taxon>
    </lineage>
</organism>
<dbReference type="OrthoDB" id="9781342at2"/>
<dbReference type="PANTHER" id="PTHR43199:SF1">
    <property type="entry name" value="GLUTATHIONE HYDROLASE PROENZYME"/>
    <property type="match status" value="1"/>
</dbReference>
<dbReference type="Pfam" id="PF01019">
    <property type="entry name" value="G_glu_transpept"/>
    <property type="match status" value="1"/>
</dbReference>
<evidence type="ECO:0000256" key="7">
    <source>
        <dbReference type="ARBA" id="ARBA00023315"/>
    </source>
</evidence>
<keyword evidence="13" id="KW-1185">Reference proteome</keyword>
<sequence>MKGMVVAAQPEAAEAGVLTLRRGGNAVDAAIAAAFVQGVVDPLMTGIAGYGVMQVYLPKRGVHQHLTFYARAPRAARPDMWADIVTGQSRDGFAYLVKDAVNEIGYQAPGTPGNLRGYTDALSDFGTMELADVMRPAIEQARRGFMVRPYVHYYWTLDQRATGMLNPADYLRFSRTGREVYCEPDGSPKRPGRIVTNPDMAKSLERIARHGPELFYRGEMAEEIVADFRAHGGLLSMEDLREYRTLRSDPVWGSYRGHRVASLQAPGGGLSLVQLLHILERFDLAALEHGSAEHLRILAEAMKQVAIDKDAHIGDPEFFDVPVEMLLSKDRAEEVAARIRRGEKAHVPRMPYEAADTTQVTVVDEEGNAVALTHTLGNPSGVITDGMGFMYNGLMNGFDPRPGRAGSIAPGKSRTSSQCPTIVFKGDDPFIVVGAPGGTAIVPALAQGISNVIDFGMTMFEAVAAPRISVNSDTIDVSNRIPRYVTEALEAQGYPIARSYMGFAFAALHAIRIEEGRLTGGADPQRDGVALHA</sequence>
<evidence type="ECO:0000256" key="4">
    <source>
        <dbReference type="ARBA" id="ARBA00022679"/>
    </source>
</evidence>
<evidence type="ECO:0000256" key="10">
    <source>
        <dbReference type="PIRSR" id="PIRSR600101-2"/>
    </source>
</evidence>
<gene>
    <name evidence="12" type="ORF">SAMN02745194_02464</name>
</gene>
<evidence type="ECO:0000256" key="8">
    <source>
        <dbReference type="ARBA" id="ARBA00047417"/>
    </source>
</evidence>
<dbReference type="GO" id="GO:0036374">
    <property type="term" value="F:glutathione hydrolase activity"/>
    <property type="evidence" value="ECO:0007669"/>
    <property type="project" value="UniProtKB-UniRule"/>
</dbReference>
<name>A0A1M6IZE5_9PROT</name>
<keyword evidence="4 11" id="KW-0808">Transferase</keyword>
<evidence type="ECO:0000256" key="2">
    <source>
        <dbReference type="ARBA" id="ARBA00001089"/>
    </source>
</evidence>
<evidence type="ECO:0000313" key="13">
    <source>
        <dbReference type="Proteomes" id="UP000184387"/>
    </source>
</evidence>
<dbReference type="GO" id="GO:0006751">
    <property type="term" value="P:glutathione catabolic process"/>
    <property type="evidence" value="ECO:0007669"/>
    <property type="project" value="UniProtKB-UniRule"/>
</dbReference>
<dbReference type="InterPro" id="IPR000101">
    <property type="entry name" value="GGT_peptidase"/>
</dbReference>
<keyword evidence="6 11" id="KW-0865">Zymogen</keyword>
<dbReference type="Proteomes" id="UP000184387">
    <property type="component" value="Unassembled WGS sequence"/>
</dbReference>
<comment type="catalytic activity">
    <reaction evidence="8 11">
        <text>an N-terminal (5-L-glutamyl)-[peptide] + an alpha-amino acid = 5-L-glutamyl amino acid + an N-terminal L-alpha-aminoacyl-[peptide]</text>
        <dbReference type="Rhea" id="RHEA:23904"/>
        <dbReference type="Rhea" id="RHEA-COMP:9780"/>
        <dbReference type="Rhea" id="RHEA-COMP:9795"/>
        <dbReference type="ChEBI" id="CHEBI:77644"/>
        <dbReference type="ChEBI" id="CHEBI:78597"/>
        <dbReference type="ChEBI" id="CHEBI:78599"/>
        <dbReference type="ChEBI" id="CHEBI:78608"/>
        <dbReference type="EC" id="2.3.2.2"/>
    </reaction>
</comment>
<comment type="similarity">
    <text evidence="3 11">Belongs to the gamma-glutamyltransferase family.</text>
</comment>
<feature type="binding site" evidence="10">
    <location>
        <position position="438"/>
    </location>
    <ligand>
        <name>L-glutamate</name>
        <dbReference type="ChEBI" id="CHEBI:29985"/>
    </ligand>
</feature>
<evidence type="ECO:0000256" key="5">
    <source>
        <dbReference type="ARBA" id="ARBA00022801"/>
    </source>
</evidence>
<keyword evidence="11" id="KW-0317">Glutathione biosynthesis</keyword>
<evidence type="ECO:0000256" key="1">
    <source>
        <dbReference type="ARBA" id="ARBA00001049"/>
    </source>
</evidence>
<dbReference type="GO" id="GO:0006750">
    <property type="term" value="P:glutathione biosynthetic process"/>
    <property type="evidence" value="ECO:0007669"/>
    <property type="project" value="UniProtKB-KW"/>
</dbReference>
<dbReference type="NCBIfam" id="TIGR00066">
    <property type="entry name" value="g_glut_trans"/>
    <property type="match status" value="1"/>
</dbReference>
<evidence type="ECO:0000256" key="6">
    <source>
        <dbReference type="ARBA" id="ARBA00023145"/>
    </source>
</evidence>
<dbReference type="STRING" id="198092.SAMN02745194_02464"/>
<evidence type="ECO:0000256" key="9">
    <source>
        <dbReference type="PIRSR" id="PIRSR600101-1"/>
    </source>
</evidence>
<proteinExistence type="inferred from homology"/>
<dbReference type="EC" id="2.3.2.2" evidence="11"/>
<dbReference type="InterPro" id="IPR051792">
    <property type="entry name" value="GGT_bact"/>
</dbReference>
<reference evidence="12 13" key="1">
    <citation type="submission" date="2016-11" db="EMBL/GenBank/DDBJ databases">
        <authorList>
            <person name="Jaros S."/>
            <person name="Januszkiewicz K."/>
            <person name="Wedrychowicz H."/>
        </authorList>
    </citation>
    <scope>NUCLEOTIDE SEQUENCE [LARGE SCALE GENOMIC DNA]</scope>
    <source>
        <strain evidence="12 13">DSM 14916</strain>
    </source>
</reference>
<dbReference type="UniPathway" id="UPA00204"/>
<comment type="catalytic activity">
    <reaction evidence="1 11">
        <text>an S-substituted glutathione + H2O = an S-substituted L-cysteinylglycine + L-glutamate</text>
        <dbReference type="Rhea" id="RHEA:59468"/>
        <dbReference type="ChEBI" id="CHEBI:15377"/>
        <dbReference type="ChEBI" id="CHEBI:29985"/>
        <dbReference type="ChEBI" id="CHEBI:90779"/>
        <dbReference type="ChEBI" id="CHEBI:143103"/>
        <dbReference type="EC" id="3.4.19.13"/>
    </reaction>
</comment>
<dbReference type="PANTHER" id="PTHR43199">
    <property type="entry name" value="GLUTATHIONE HYDROLASE"/>
    <property type="match status" value="1"/>
</dbReference>
<dbReference type="SUPFAM" id="SSF56235">
    <property type="entry name" value="N-terminal nucleophile aminohydrolases (Ntn hydrolases)"/>
    <property type="match status" value="1"/>
</dbReference>
<comment type="pathway">
    <text evidence="11">Sulfur metabolism; glutathione metabolism.</text>
</comment>
<comment type="catalytic activity">
    <reaction evidence="2 11">
        <text>glutathione + H2O = L-cysteinylglycine + L-glutamate</text>
        <dbReference type="Rhea" id="RHEA:28807"/>
        <dbReference type="ChEBI" id="CHEBI:15377"/>
        <dbReference type="ChEBI" id="CHEBI:29985"/>
        <dbReference type="ChEBI" id="CHEBI:57925"/>
        <dbReference type="ChEBI" id="CHEBI:61694"/>
        <dbReference type="EC" id="3.4.19.13"/>
    </reaction>
</comment>
<dbReference type="AlphaFoldDB" id="A0A1M6IZE5"/>
<dbReference type="RefSeq" id="WP_073135110.1">
    <property type="nucleotide sequence ID" value="NZ_FQZF01000013.1"/>
</dbReference>
<feature type="binding site" evidence="10">
    <location>
        <begin position="416"/>
        <end position="417"/>
    </location>
    <ligand>
        <name>L-glutamate</name>
        <dbReference type="ChEBI" id="CHEBI:29985"/>
    </ligand>
</feature>
<dbReference type="EMBL" id="FQZF01000013">
    <property type="protein sequence ID" value="SHJ39831.1"/>
    <property type="molecule type" value="Genomic_DNA"/>
</dbReference>
<evidence type="ECO:0000313" key="12">
    <source>
        <dbReference type="EMBL" id="SHJ39831.1"/>
    </source>
</evidence>
<dbReference type="InterPro" id="IPR043137">
    <property type="entry name" value="GGT_ssub_C"/>
</dbReference>
<dbReference type="InterPro" id="IPR043138">
    <property type="entry name" value="GGT_lsub"/>
</dbReference>
<protein>
    <recommendedName>
        <fullName evidence="11">Glutathione hydrolase proenzyme</fullName>
        <ecNumber evidence="11">2.3.2.2</ecNumber>
        <ecNumber evidence="11">3.4.19.13</ecNumber>
    </recommendedName>
    <component>
        <recommendedName>
            <fullName evidence="11">Glutathione hydrolase large chain</fullName>
        </recommendedName>
    </component>
    <component>
        <recommendedName>
            <fullName evidence="11">Glutathione hydrolase small chain</fullName>
        </recommendedName>
    </component>
</protein>
<keyword evidence="7 11" id="KW-0012">Acyltransferase</keyword>
<accession>A0A1M6IZE5</accession>
<evidence type="ECO:0000256" key="3">
    <source>
        <dbReference type="ARBA" id="ARBA00009381"/>
    </source>
</evidence>
<dbReference type="InterPro" id="IPR029055">
    <property type="entry name" value="Ntn_hydrolases_N"/>
</dbReference>
<evidence type="ECO:0000256" key="11">
    <source>
        <dbReference type="RuleBase" id="RU368036"/>
    </source>
</evidence>
<comment type="PTM">
    <text evidence="11">Cleaved by autocatalysis into a large and a small subunit.</text>
</comment>
<dbReference type="PRINTS" id="PR01210">
    <property type="entry name" value="GGTRANSPTASE"/>
</dbReference>
<dbReference type="GO" id="GO:0103068">
    <property type="term" value="F:leukotriene C4 gamma-glutamyl transferase activity"/>
    <property type="evidence" value="ECO:0007669"/>
    <property type="project" value="UniProtKB-EC"/>
</dbReference>
<dbReference type="Gene3D" id="1.10.246.130">
    <property type="match status" value="1"/>
</dbReference>